<dbReference type="CDD" id="cd00531">
    <property type="entry name" value="NTF2_like"/>
    <property type="match status" value="1"/>
</dbReference>
<proteinExistence type="predicted"/>
<accession>A0A562EQK7</accession>
<dbReference type="EMBL" id="VLJT01000002">
    <property type="protein sequence ID" value="TWH24053.1"/>
    <property type="molecule type" value="Genomic_DNA"/>
</dbReference>
<dbReference type="RefSeq" id="WP_145690832.1">
    <property type="nucleotide sequence ID" value="NZ_VLJT01000002.1"/>
</dbReference>
<dbReference type="InterPro" id="IPR032710">
    <property type="entry name" value="NTF2-like_dom_sf"/>
</dbReference>
<evidence type="ECO:0000313" key="3">
    <source>
        <dbReference type="Proteomes" id="UP000317573"/>
    </source>
</evidence>
<dbReference type="SUPFAM" id="SSF54427">
    <property type="entry name" value="NTF2-like"/>
    <property type="match status" value="1"/>
</dbReference>
<protein>
    <submittedName>
        <fullName evidence="2">SnoaL-like protein</fullName>
    </submittedName>
</protein>
<sequence>MTPDELCDKYAITELVYRYATAVDTKDWKKMESVFTEDAHLDYSSVGYRPGPRDEVLAQLQKALSYLPMSQHFVTNVEVDLDGDRATVRAMFYNPMQLPGVDGLTYCGGNYHHEVVRTEDGWKSCRLTEESLWFSNHPDPSKNGAHRSS</sequence>
<feature type="domain" description="SnoaL-like" evidence="1">
    <location>
        <begin position="5"/>
        <end position="127"/>
    </location>
</feature>
<dbReference type="AlphaFoldDB" id="A0A562EQK7"/>
<evidence type="ECO:0000259" key="1">
    <source>
        <dbReference type="Pfam" id="PF13577"/>
    </source>
</evidence>
<dbReference type="Proteomes" id="UP000317573">
    <property type="component" value="Unassembled WGS sequence"/>
</dbReference>
<reference evidence="2 3" key="1">
    <citation type="submission" date="2019-07" db="EMBL/GenBank/DDBJ databases">
        <title>Genome sequencing of lignin-degrading bacterial isolates.</title>
        <authorList>
            <person name="Gladden J."/>
        </authorList>
    </citation>
    <scope>NUCLEOTIDE SEQUENCE [LARGE SCALE GENOMIC DNA]</scope>
    <source>
        <strain evidence="2 3">J45</strain>
    </source>
</reference>
<gene>
    <name evidence="2" type="ORF">L618_001000000170</name>
</gene>
<name>A0A562EQK7_RHORH</name>
<evidence type="ECO:0000313" key="2">
    <source>
        <dbReference type="EMBL" id="TWH24053.1"/>
    </source>
</evidence>
<dbReference type="Pfam" id="PF13577">
    <property type="entry name" value="SnoaL_4"/>
    <property type="match status" value="1"/>
</dbReference>
<dbReference type="Gene3D" id="3.10.450.50">
    <property type="match status" value="1"/>
</dbReference>
<organism evidence="2 3">
    <name type="scientific">Rhodococcus rhodochrous J45</name>
    <dbReference type="NCBI Taxonomy" id="935266"/>
    <lineage>
        <taxon>Bacteria</taxon>
        <taxon>Bacillati</taxon>
        <taxon>Actinomycetota</taxon>
        <taxon>Actinomycetes</taxon>
        <taxon>Mycobacteriales</taxon>
        <taxon>Nocardiaceae</taxon>
        <taxon>Rhodococcus</taxon>
    </lineage>
</organism>
<comment type="caution">
    <text evidence="2">The sequence shown here is derived from an EMBL/GenBank/DDBJ whole genome shotgun (WGS) entry which is preliminary data.</text>
</comment>
<dbReference type="InterPro" id="IPR037401">
    <property type="entry name" value="SnoaL-like"/>
</dbReference>